<protein>
    <recommendedName>
        <fullName evidence="2">Mitochondrial fission process protein 1</fullName>
    </recommendedName>
    <alternativeName>
        <fullName evidence="3">Mitochondrial 18 kDa protein</fullName>
    </alternativeName>
</protein>
<organism evidence="5 6">
    <name type="scientific">Aspergillus granulosus</name>
    <dbReference type="NCBI Taxonomy" id="176169"/>
    <lineage>
        <taxon>Eukaryota</taxon>
        <taxon>Fungi</taxon>
        <taxon>Dikarya</taxon>
        <taxon>Ascomycota</taxon>
        <taxon>Pezizomycotina</taxon>
        <taxon>Eurotiomycetes</taxon>
        <taxon>Eurotiomycetidae</taxon>
        <taxon>Eurotiales</taxon>
        <taxon>Aspergillaceae</taxon>
        <taxon>Aspergillus</taxon>
        <taxon>Aspergillus subgen. Nidulantes</taxon>
    </lineage>
</organism>
<proteinExistence type="inferred from homology"/>
<comment type="caution">
    <text evidence="5">The sequence shown here is derived from an EMBL/GenBank/DDBJ whole genome shotgun (WGS) entry which is preliminary data.</text>
</comment>
<reference evidence="5 6" key="1">
    <citation type="submission" date="2024-07" db="EMBL/GenBank/DDBJ databases">
        <title>Section-level genome sequencing and comparative genomics of Aspergillus sections Usti and Cavernicolus.</title>
        <authorList>
            <consortium name="Lawrence Berkeley National Laboratory"/>
            <person name="Nybo J.L."/>
            <person name="Vesth T.C."/>
            <person name="Theobald S."/>
            <person name="Frisvad J.C."/>
            <person name="Larsen T.O."/>
            <person name="Kjaerboelling I."/>
            <person name="Rothschild-Mancinelli K."/>
            <person name="Lyhne E.K."/>
            <person name="Kogle M.E."/>
            <person name="Barry K."/>
            <person name="Clum A."/>
            <person name="Na H."/>
            <person name="Ledsgaard L."/>
            <person name="Lin J."/>
            <person name="Lipzen A."/>
            <person name="Kuo A."/>
            <person name="Riley R."/>
            <person name="Mondo S."/>
            <person name="Labutti K."/>
            <person name="Haridas S."/>
            <person name="Pangalinan J."/>
            <person name="Salamov A.A."/>
            <person name="Simmons B.A."/>
            <person name="Magnuson J.K."/>
            <person name="Chen J."/>
            <person name="Drula E."/>
            <person name="Henrissat B."/>
            <person name="Wiebenga A."/>
            <person name="Lubbers R.J."/>
            <person name="Gomes A.C."/>
            <person name="Makela M.R."/>
            <person name="Stajich J."/>
            <person name="Grigoriev I.V."/>
            <person name="Mortensen U.H."/>
            <person name="De Vries R.P."/>
            <person name="Baker S.E."/>
            <person name="Andersen M.R."/>
        </authorList>
    </citation>
    <scope>NUCLEOTIDE SEQUENCE [LARGE SCALE GENOMIC DNA]</scope>
    <source>
        <strain evidence="5 6">CBS 588.65</strain>
    </source>
</reference>
<name>A0ABR4H5Z4_9EURO</name>
<dbReference type="PANTHER" id="PTHR11001">
    <property type="entry name" value="MITOCHONDRIAL FISSION PROCESS PROTEIN 1"/>
    <property type="match status" value="1"/>
</dbReference>
<evidence type="ECO:0000313" key="6">
    <source>
        <dbReference type="Proteomes" id="UP001610334"/>
    </source>
</evidence>
<accession>A0ABR4H5Z4</accession>
<dbReference type="EMBL" id="JBFXLT010000065">
    <property type="protein sequence ID" value="KAL2810886.1"/>
    <property type="molecule type" value="Genomic_DNA"/>
</dbReference>
<feature type="region of interest" description="Disordered" evidence="4">
    <location>
        <begin position="1"/>
        <end position="25"/>
    </location>
</feature>
<dbReference type="Proteomes" id="UP001610334">
    <property type="component" value="Unassembled WGS sequence"/>
</dbReference>
<evidence type="ECO:0000256" key="3">
    <source>
        <dbReference type="ARBA" id="ARBA00029631"/>
    </source>
</evidence>
<sequence length="357" mass="39519">MLWGSRKEEAPQAPQEPIKRGKLSPQLQKIVDRDDQFYDDVYSPYSVDSTDTPYRYAGYATRLRTLLSSAHRYVAYTSDIGESFRPVAHPWLVRSAYGISWTYLLGDVAHEGYKAYLRNRRVLAPPCEAYKDSSDLTHQQIVMGMATGNVAGSLTSPSSSSDGTSETLTPWPSTHIPLIEDYRLIMAKRAVFQSVASMGLPALTIHTVVRYSGKALKGSKTTFMRTWVPIGLGLSVVPFLPYIFDHPVDEAVDWMFRTGLRAYAGEDAVRPLPQHSEVAGSSEGQEEDPTSLGHFQIKVQDAVTGGSDGAAEASWEDYKADLQRAKEQRKLEREARGESGILAMLGFGSSNAKDKKE</sequence>
<comment type="similarity">
    <text evidence="1">Belongs to the MTFP1 family.</text>
</comment>
<dbReference type="InterPro" id="IPR019560">
    <property type="entry name" value="Mitochondrial_18_kDa_protein"/>
</dbReference>
<gene>
    <name evidence="5" type="ORF">BJX63DRAFT_400810</name>
</gene>
<keyword evidence="6" id="KW-1185">Reference proteome</keyword>
<feature type="compositionally biased region" description="Basic and acidic residues" evidence="4">
    <location>
        <begin position="1"/>
        <end position="10"/>
    </location>
</feature>
<evidence type="ECO:0000256" key="1">
    <source>
        <dbReference type="ARBA" id="ARBA00009224"/>
    </source>
</evidence>
<dbReference type="PANTHER" id="PTHR11001:SF2">
    <property type="entry name" value="MITOCHONDRIAL FISSION PROCESS PROTEIN 1"/>
    <property type="match status" value="1"/>
</dbReference>
<evidence type="ECO:0000256" key="4">
    <source>
        <dbReference type="SAM" id="MobiDB-lite"/>
    </source>
</evidence>
<evidence type="ECO:0000313" key="5">
    <source>
        <dbReference type="EMBL" id="KAL2810886.1"/>
    </source>
</evidence>
<evidence type="ECO:0000256" key="2">
    <source>
        <dbReference type="ARBA" id="ARBA00017835"/>
    </source>
</evidence>
<dbReference type="Pfam" id="PF10558">
    <property type="entry name" value="MTP18"/>
    <property type="match status" value="1"/>
</dbReference>